<evidence type="ECO:0000259" key="4">
    <source>
        <dbReference type="PROSITE" id="PS51371"/>
    </source>
</evidence>
<dbReference type="SMART" id="SM00116">
    <property type="entry name" value="CBS"/>
    <property type="match status" value="2"/>
</dbReference>
<feature type="domain" description="CBS" evidence="4">
    <location>
        <begin position="272"/>
        <end position="324"/>
    </location>
</feature>
<dbReference type="GO" id="GO:0097367">
    <property type="term" value="F:carbohydrate derivative binding"/>
    <property type="evidence" value="ECO:0007669"/>
    <property type="project" value="InterPro"/>
</dbReference>
<dbReference type="FunFam" id="3.40.50.10490:FF:000011">
    <property type="entry name" value="Arabinose 5-phosphate isomerase"/>
    <property type="match status" value="1"/>
</dbReference>
<evidence type="ECO:0000256" key="2">
    <source>
        <dbReference type="ARBA" id="ARBA00022737"/>
    </source>
</evidence>
<dbReference type="SUPFAM" id="SSF53697">
    <property type="entry name" value="SIS domain"/>
    <property type="match status" value="1"/>
</dbReference>
<reference evidence="6" key="1">
    <citation type="submission" date="2018-05" db="EMBL/GenBank/DDBJ databases">
        <authorList>
            <person name="Lanie J.A."/>
            <person name="Ng W.-L."/>
            <person name="Kazmierczak K.M."/>
            <person name="Andrzejewski T.M."/>
            <person name="Davidsen T.M."/>
            <person name="Wayne K.J."/>
            <person name="Tettelin H."/>
            <person name="Glass J.I."/>
            <person name="Rusch D."/>
            <person name="Podicherti R."/>
            <person name="Tsui H.-C.T."/>
            <person name="Winkler M.E."/>
        </authorList>
    </citation>
    <scope>NUCLEOTIDE SEQUENCE</scope>
</reference>
<dbReference type="InterPro" id="IPR001347">
    <property type="entry name" value="SIS_dom"/>
</dbReference>
<keyword evidence="3" id="KW-0129">CBS domain</keyword>
<organism evidence="6">
    <name type="scientific">marine metagenome</name>
    <dbReference type="NCBI Taxonomy" id="408172"/>
    <lineage>
        <taxon>unclassified sequences</taxon>
        <taxon>metagenomes</taxon>
        <taxon>ecological metagenomes</taxon>
    </lineage>
</organism>
<dbReference type="PANTHER" id="PTHR42745:SF1">
    <property type="entry name" value="ARABINOSE 5-PHOSPHATE ISOMERASE KDSD"/>
    <property type="match status" value="1"/>
</dbReference>
<dbReference type="Pfam" id="PF00571">
    <property type="entry name" value="CBS"/>
    <property type="match status" value="2"/>
</dbReference>
<dbReference type="Pfam" id="PF01380">
    <property type="entry name" value="SIS"/>
    <property type="match status" value="1"/>
</dbReference>
<dbReference type="Gene3D" id="3.10.580.10">
    <property type="entry name" value="CBS-domain"/>
    <property type="match status" value="1"/>
</dbReference>
<dbReference type="GO" id="GO:0005975">
    <property type="term" value="P:carbohydrate metabolic process"/>
    <property type="evidence" value="ECO:0007669"/>
    <property type="project" value="InterPro"/>
</dbReference>
<dbReference type="PANTHER" id="PTHR42745">
    <property type="match status" value="1"/>
</dbReference>
<evidence type="ECO:0008006" key="7">
    <source>
        <dbReference type="Google" id="ProtNLM"/>
    </source>
</evidence>
<dbReference type="CDD" id="cd04604">
    <property type="entry name" value="CBS_pair_SIS_assoc"/>
    <property type="match status" value="1"/>
</dbReference>
<dbReference type="InterPro" id="IPR046348">
    <property type="entry name" value="SIS_dom_sf"/>
</dbReference>
<keyword evidence="2" id="KW-0677">Repeat</keyword>
<dbReference type="GO" id="GO:1901135">
    <property type="term" value="P:carbohydrate derivative metabolic process"/>
    <property type="evidence" value="ECO:0007669"/>
    <property type="project" value="InterPro"/>
</dbReference>
<sequence length="324" mass="34031">MNSKSPLVASAIRTIEIEKEAVSALVSRIGDNFEQACSLILECKGRVVVTGIGKSGHIGKKIAATLASTGTAAMYVHPAEASHGDIGMITSNDVVMALSNSGTTEEITALLPVLKRKGITLITLTGDVQSELAAAATCNLDVHVEEEACPLGLAPTSSTTATLVMGDAMAMALLEARGFTHDDFALSHPGGKLGRRLLVKVKDIMHSAKEIPKVTADTSLTNALLEMSEKGFGLTTVTDKSGGLIGVFSDGDLRRTIDAGTDIHKTQIKDVMSSNYKFIGSNSLAAEAAQIMQDTNVYVLIVKDNDGQIEGIVKMHDLLLANVV</sequence>
<evidence type="ECO:0000256" key="3">
    <source>
        <dbReference type="ARBA" id="ARBA00023122"/>
    </source>
</evidence>
<accession>A0A381PSD8</accession>
<dbReference type="EMBL" id="UINC01001061">
    <property type="protein sequence ID" value="SUZ69388.1"/>
    <property type="molecule type" value="Genomic_DNA"/>
</dbReference>
<name>A0A381PSD8_9ZZZZ</name>
<dbReference type="InterPro" id="IPR046342">
    <property type="entry name" value="CBS_dom_sf"/>
</dbReference>
<comment type="similarity">
    <text evidence="1">Belongs to the SIS family. GutQ/KpsF subfamily.</text>
</comment>
<evidence type="ECO:0000259" key="5">
    <source>
        <dbReference type="PROSITE" id="PS51464"/>
    </source>
</evidence>
<gene>
    <name evidence="6" type="ORF">METZ01_LOCUS22242</name>
</gene>
<dbReference type="PROSITE" id="PS51464">
    <property type="entry name" value="SIS"/>
    <property type="match status" value="1"/>
</dbReference>
<dbReference type="InterPro" id="IPR035474">
    <property type="entry name" value="SIS_Kpsf"/>
</dbReference>
<dbReference type="PROSITE" id="PS51371">
    <property type="entry name" value="CBS"/>
    <property type="match status" value="2"/>
</dbReference>
<dbReference type="CDD" id="cd05014">
    <property type="entry name" value="SIS_Kpsf"/>
    <property type="match status" value="1"/>
</dbReference>
<dbReference type="GO" id="GO:0016853">
    <property type="term" value="F:isomerase activity"/>
    <property type="evidence" value="ECO:0007669"/>
    <property type="project" value="InterPro"/>
</dbReference>
<dbReference type="Gene3D" id="3.40.50.10490">
    <property type="entry name" value="Glucose-6-phosphate isomerase like protein, domain 1"/>
    <property type="match status" value="1"/>
</dbReference>
<feature type="domain" description="CBS" evidence="4">
    <location>
        <begin position="205"/>
        <end position="263"/>
    </location>
</feature>
<dbReference type="NCBIfam" id="TIGR00393">
    <property type="entry name" value="kpsF"/>
    <property type="match status" value="1"/>
</dbReference>
<dbReference type="AlphaFoldDB" id="A0A381PSD8"/>
<feature type="domain" description="SIS" evidence="5">
    <location>
        <begin position="36"/>
        <end position="179"/>
    </location>
</feature>
<evidence type="ECO:0000256" key="1">
    <source>
        <dbReference type="ARBA" id="ARBA00008165"/>
    </source>
</evidence>
<dbReference type="PIRSF" id="PIRSF004692">
    <property type="entry name" value="KdsD_KpsF"/>
    <property type="match status" value="1"/>
</dbReference>
<proteinExistence type="inferred from homology"/>
<evidence type="ECO:0000313" key="6">
    <source>
        <dbReference type="EMBL" id="SUZ69388.1"/>
    </source>
</evidence>
<protein>
    <recommendedName>
        <fullName evidence="7">SIS domain-containing protein</fullName>
    </recommendedName>
</protein>
<dbReference type="InterPro" id="IPR000644">
    <property type="entry name" value="CBS_dom"/>
</dbReference>
<dbReference type="InterPro" id="IPR004800">
    <property type="entry name" value="KdsD/KpsF-type"/>
</dbReference>
<dbReference type="InterPro" id="IPR050986">
    <property type="entry name" value="GutQ/KpsF_isomerases"/>
</dbReference>